<feature type="domain" description="Thioredoxin-like fold" evidence="3">
    <location>
        <begin position="5"/>
        <end position="79"/>
    </location>
</feature>
<dbReference type="EMBL" id="AP017372">
    <property type="protein sequence ID" value="BAU57227.2"/>
    <property type="molecule type" value="Genomic_DNA"/>
</dbReference>
<keyword evidence="2" id="KW-1015">Disulfide bond</keyword>
<evidence type="ECO:0000256" key="1">
    <source>
        <dbReference type="PIRSR" id="PIRSR037031-50"/>
    </source>
</evidence>
<dbReference type="AlphaFoldDB" id="A0A0X8X8X6"/>
<feature type="disulfide bond" description="Redox-active" evidence="2">
    <location>
        <begin position="13"/>
        <end position="16"/>
    </location>
</feature>
<accession>A0A0X8X8X6</accession>
<feature type="active site" description="Nucleophile" evidence="1">
    <location>
        <position position="16"/>
    </location>
</feature>
<evidence type="ECO:0000259" key="3">
    <source>
        <dbReference type="Pfam" id="PF13192"/>
    </source>
</evidence>
<dbReference type="PANTHER" id="PTHR36450">
    <property type="entry name" value="THIOREDOXIN"/>
    <property type="match status" value="1"/>
</dbReference>
<dbReference type="SUPFAM" id="SSF52833">
    <property type="entry name" value="Thioredoxin-like"/>
    <property type="match status" value="1"/>
</dbReference>
<evidence type="ECO:0000256" key="2">
    <source>
        <dbReference type="PIRSR" id="PIRSR037031-51"/>
    </source>
</evidence>
<keyword evidence="5" id="KW-1185">Reference proteome</keyword>
<dbReference type="InterPro" id="IPR012336">
    <property type="entry name" value="Thioredoxin-like_fold"/>
</dbReference>
<dbReference type="NCBIfam" id="TIGR00412">
    <property type="entry name" value="redox_disulf_2"/>
    <property type="match status" value="1"/>
</dbReference>
<evidence type="ECO:0000313" key="5">
    <source>
        <dbReference type="Proteomes" id="UP000218890"/>
    </source>
</evidence>
<gene>
    <name evidence="4" type="ORF">HH1059_05430</name>
</gene>
<feature type="active site" description="Nucleophile" evidence="1">
    <location>
        <position position="13"/>
    </location>
</feature>
<dbReference type="KEGG" id="hhk:HH1059_05430"/>
<dbReference type="PANTHER" id="PTHR36450:SF1">
    <property type="entry name" value="THIOREDOXIN"/>
    <property type="match status" value="1"/>
</dbReference>
<organism evidence="4 5">
    <name type="scientific">Halorhodospira halochloris</name>
    <name type="common">Ectothiorhodospira halochloris</name>
    <dbReference type="NCBI Taxonomy" id="1052"/>
    <lineage>
        <taxon>Bacteria</taxon>
        <taxon>Pseudomonadati</taxon>
        <taxon>Pseudomonadota</taxon>
        <taxon>Gammaproteobacteria</taxon>
        <taxon>Chromatiales</taxon>
        <taxon>Ectothiorhodospiraceae</taxon>
        <taxon>Halorhodospira</taxon>
    </lineage>
</organism>
<sequence>MVMKHIKVLGSGCTKCNKTAQIIEEKAANMGLTVQVEKETRPEALFEYGVMSTPAVVVDEQLVHSGSIPESGKIEEWLK</sequence>
<name>A0A0X8X8X6_HALHR</name>
<dbReference type="Proteomes" id="UP000218890">
    <property type="component" value="Chromosome"/>
</dbReference>
<dbReference type="PIRSF" id="PIRSF037031">
    <property type="entry name" value="Redox_disulphide_2"/>
    <property type="match status" value="1"/>
</dbReference>
<protein>
    <submittedName>
        <fullName evidence="4">Redox-active disulfide protein 2</fullName>
    </submittedName>
</protein>
<keyword evidence="2" id="KW-0676">Redox-active center</keyword>
<dbReference type="InterPro" id="IPR036249">
    <property type="entry name" value="Thioredoxin-like_sf"/>
</dbReference>
<dbReference type="Gene3D" id="3.40.30.10">
    <property type="entry name" value="Glutaredoxin"/>
    <property type="match status" value="1"/>
</dbReference>
<evidence type="ECO:0000313" key="4">
    <source>
        <dbReference type="EMBL" id="BAU57227.2"/>
    </source>
</evidence>
<proteinExistence type="predicted"/>
<reference evidence="4" key="1">
    <citation type="submission" date="2016-02" db="EMBL/GenBank/DDBJ databases">
        <title>Halorhodospira halochloris DSM-1059 complete genome, version 2.</title>
        <authorList>
            <person name="Tsukatani Y."/>
        </authorList>
    </citation>
    <scope>NUCLEOTIDE SEQUENCE</scope>
    <source>
        <strain evidence="4">DSM 1059</strain>
    </source>
</reference>
<dbReference type="InterPro" id="IPR005243">
    <property type="entry name" value="THIRX-like_proc"/>
</dbReference>
<dbReference type="Pfam" id="PF13192">
    <property type="entry name" value="Thioredoxin_3"/>
    <property type="match status" value="1"/>
</dbReference>